<name>A0A0U5JF32_9BACT</name>
<dbReference type="Pfam" id="PF13578">
    <property type="entry name" value="Methyltransf_24"/>
    <property type="match status" value="1"/>
</dbReference>
<dbReference type="KEGG" id="pnl:PNK_1805"/>
<evidence type="ECO:0000256" key="1">
    <source>
        <dbReference type="SAM" id="SignalP"/>
    </source>
</evidence>
<protein>
    <submittedName>
        <fullName evidence="2">Putative secreted protein</fullName>
    </submittedName>
</protein>
<feature type="chain" id="PRO_5006860444" evidence="1">
    <location>
        <begin position="20"/>
        <end position="204"/>
    </location>
</feature>
<dbReference type="InParanoid" id="A0A0U5JF32"/>
<proteinExistence type="predicted"/>
<reference evidence="3" key="1">
    <citation type="submission" date="2015-09" db="EMBL/GenBank/DDBJ databases">
        <authorList>
            <person name="Bertelli C."/>
        </authorList>
    </citation>
    <scope>NUCLEOTIDE SEQUENCE [LARGE SCALE GENOMIC DNA]</scope>
    <source>
        <strain evidence="3">KNic</strain>
    </source>
</reference>
<dbReference type="AlphaFoldDB" id="A0A0U5JF32"/>
<dbReference type="Proteomes" id="UP000069902">
    <property type="component" value="Chromosome cPNK"/>
</dbReference>
<feature type="signal peptide" evidence="1">
    <location>
        <begin position="1"/>
        <end position="19"/>
    </location>
</feature>
<evidence type="ECO:0000313" key="2">
    <source>
        <dbReference type="EMBL" id="CUI17412.1"/>
    </source>
</evidence>
<accession>A0A0U5JF32</accession>
<gene>
    <name evidence="2" type="ORF">PNK_1805</name>
</gene>
<keyword evidence="1" id="KW-0732">Signal</keyword>
<dbReference type="SUPFAM" id="SSF53335">
    <property type="entry name" value="S-adenosyl-L-methionine-dependent methyltransferases"/>
    <property type="match status" value="1"/>
</dbReference>
<organism evidence="2 3">
    <name type="scientific">Candidatus Protochlamydia naegleriophila</name>
    <dbReference type="NCBI Taxonomy" id="389348"/>
    <lineage>
        <taxon>Bacteria</taxon>
        <taxon>Pseudomonadati</taxon>
        <taxon>Chlamydiota</taxon>
        <taxon>Chlamydiia</taxon>
        <taxon>Parachlamydiales</taxon>
        <taxon>Parachlamydiaceae</taxon>
        <taxon>Candidatus Protochlamydia</taxon>
    </lineage>
</organism>
<dbReference type="PATRIC" id="fig|389348.3.peg.2026"/>
<sequence length="204" mass="22978">MKKLLLALALLGNSLFADMVEPYKSIQVLPFDGHGWFGNAEQLDLFLKARPMQTVIEVGSWLGCSTRHIASALPKDGVLYAIDTWAGSQQESAHLQDPRLPFLFQQFLSNVIHAKLTDKIIPIRMNSIEAAKALKVKADLIYLDGAHDTPSVMNDIDYWYPHLNEGGVLCGDDWTWDSVRVAVVDRANKLGKKVHVIANFWWYE</sequence>
<evidence type="ECO:0000313" key="3">
    <source>
        <dbReference type="Proteomes" id="UP000069902"/>
    </source>
</evidence>
<dbReference type="STRING" id="389348.PNK_1805"/>
<dbReference type="PANTHER" id="PTHR37909">
    <property type="entry name" value="S-ADENOSYL-L-METHIONINE-DEPENDENT METHYLTRANSFERASES SUPERFAMILY PROTEIN"/>
    <property type="match status" value="1"/>
</dbReference>
<keyword evidence="3" id="KW-1185">Reference proteome</keyword>
<dbReference type="RefSeq" id="WP_032124041.1">
    <property type="nucleotide sequence ID" value="NZ_LN879502.1"/>
</dbReference>
<dbReference type="Gene3D" id="3.40.50.150">
    <property type="entry name" value="Vaccinia Virus protein VP39"/>
    <property type="match status" value="1"/>
</dbReference>
<dbReference type="PANTHER" id="PTHR37909:SF1">
    <property type="entry name" value="S-ADENOSYL-L-METHIONINE-DEPENDENT METHYLTRANSFERASES SUPERFAMILY PROTEIN"/>
    <property type="match status" value="1"/>
</dbReference>
<dbReference type="EMBL" id="LN879502">
    <property type="protein sequence ID" value="CUI17412.1"/>
    <property type="molecule type" value="Genomic_DNA"/>
</dbReference>
<dbReference type="InterPro" id="IPR029063">
    <property type="entry name" value="SAM-dependent_MTases_sf"/>
</dbReference>